<keyword evidence="7" id="KW-1185">Reference proteome</keyword>
<dbReference type="InterPro" id="IPR009760">
    <property type="entry name" value="DUF1328"/>
</dbReference>
<comment type="similarity">
    <text evidence="5">Belongs to the UPF0391 family.</text>
</comment>
<dbReference type="GO" id="GO:0005886">
    <property type="term" value="C:plasma membrane"/>
    <property type="evidence" value="ECO:0007669"/>
    <property type="project" value="UniProtKB-UniRule"/>
</dbReference>
<reference evidence="6 7" key="1">
    <citation type="submission" date="2014-06" db="EMBL/GenBank/DDBJ databases">
        <authorList>
            <person name="Urmite Genomes Urmite Genomes"/>
        </authorList>
    </citation>
    <scope>NUCLEOTIDE SEQUENCE [LARGE SCALE GENOMIC DNA]</scope>
</reference>
<name>A0A078L1U5_9GAMM</name>
<evidence type="ECO:0000256" key="5">
    <source>
        <dbReference type="HAMAP-Rule" id="MF_01361"/>
    </source>
</evidence>
<feature type="transmembrane region" description="Helical" evidence="5">
    <location>
        <begin position="7"/>
        <end position="26"/>
    </location>
</feature>
<evidence type="ECO:0000256" key="4">
    <source>
        <dbReference type="ARBA" id="ARBA00023136"/>
    </source>
</evidence>
<dbReference type="STRING" id="1034943.BN59_02285"/>
<keyword evidence="3 5" id="KW-1133">Transmembrane helix</keyword>
<protein>
    <recommendedName>
        <fullName evidence="5">UPF0391 membrane protein BN59_02285</fullName>
    </recommendedName>
</protein>
<proteinExistence type="inferred from homology"/>
<dbReference type="HAMAP" id="MF_01361">
    <property type="entry name" value="UPF0391"/>
    <property type="match status" value="1"/>
</dbReference>
<evidence type="ECO:0000256" key="1">
    <source>
        <dbReference type="ARBA" id="ARBA00022475"/>
    </source>
</evidence>
<sequence length="107" mass="11598">MGVIAGISAYFGVVHSCSVQLFILQIPHFSLVLNKWTFLNKKEFGMLTWALIFLVVAIIAGLFGFRGIASTAVDIARILFFLFIVIFVVLLILSFFGAGTPSPAAAT</sequence>
<evidence type="ECO:0000256" key="3">
    <source>
        <dbReference type="ARBA" id="ARBA00022989"/>
    </source>
</evidence>
<organism evidence="6 7">
    <name type="scientific">Legionella massiliensis</name>
    <dbReference type="NCBI Taxonomy" id="1034943"/>
    <lineage>
        <taxon>Bacteria</taxon>
        <taxon>Pseudomonadati</taxon>
        <taxon>Pseudomonadota</taxon>
        <taxon>Gammaproteobacteria</taxon>
        <taxon>Legionellales</taxon>
        <taxon>Legionellaceae</taxon>
        <taxon>Legionella</taxon>
    </lineage>
</organism>
<gene>
    <name evidence="6" type="ORF">BN59_02285</name>
</gene>
<evidence type="ECO:0000313" key="7">
    <source>
        <dbReference type="Proteomes" id="UP000044071"/>
    </source>
</evidence>
<accession>A0A078L1U5</accession>
<dbReference type="eggNOG" id="COG5487">
    <property type="taxonomic scope" value="Bacteria"/>
</dbReference>
<dbReference type="Pfam" id="PF07043">
    <property type="entry name" value="DUF1328"/>
    <property type="match status" value="1"/>
</dbReference>
<comment type="caution">
    <text evidence="5">Lacks conserved residue(s) required for the propagation of feature annotation.</text>
</comment>
<dbReference type="Proteomes" id="UP000044071">
    <property type="component" value="Unassembled WGS sequence"/>
</dbReference>
<feature type="transmembrane region" description="Helical" evidence="5">
    <location>
        <begin position="46"/>
        <end position="66"/>
    </location>
</feature>
<keyword evidence="1 5" id="KW-1003">Cell membrane</keyword>
<keyword evidence="2 5" id="KW-0812">Transmembrane</keyword>
<feature type="transmembrane region" description="Helical" evidence="5">
    <location>
        <begin position="78"/>
        <end position="98"/>
    </location>
</feature>
<evidence type="ECO:0000256" key="2">
    <source>
        <dbReference type="ARBA" id="ARBA00022692"/>
    </source>
</evidence>
<dbReference type="AlphaFoldDB" id="A0A078L1U5"/>
<keyword evidence="4 5" id="KW-0472">Membrane</keyword>
<dbReference type="EMBL" id="CCSB01000002">
    <property type="protein sequence ID" value="CDZ77989.1"/>
    <property type="molecule type" value="Genomic_DNA"/>
</dbReference>
<evidence type="ECO:0000313" key="6">
    <source>
        <dbReference type="EMBL" id="CDZ77989.1"/>
    </source>
</evidence>